<organism evidence="1 2">
    <name type="scientific">Trichoderma simmonsii</name>
    <dbReference type="NCBI Taxonomy" id="1491479"/>
    <lineage>
        <taxon>Eukaryota</taxon>
        <taxon>Fungi</taxon>
        <taxon>Dikarya</taxon>
        <taxon>Ascomycota</taxon>
        <taxon>Pezizomycotina</taxon>
        <taxon>Sordariomycetes</taxon>
        <taxon>Hypocreomycetidae</taxon>
        <taxon>Hypocreales</taxon>
        <taxon>Hypocreaceae</taxon>
        <taxon>Trichoderma</taxon>
    </lineage>
</organism>
<sequence>MLIRPENGHSYCCMHENDTLVTSAAISPAIDELAQAEGMCGFYLLTVFAASKYRLINYLIPGWRVVFRQALLPAPDDGNVLCSQESVRQKDESAEASCQA</sequence>
<reference evidence="1 2" key="1">
    <citation type="journal article" date="2021" name="BMC Genomics">
        <title>Telomere-to-telomere genome assembly of asparaginase-producing Trichoderma simmonsii.</title>
        <authorList>
            <person name="Chung D."/>
            <person name="Kwon Y.M."/>
            <person name="Yang Y."/>
        </authorList>
    </citation>
    <scope>NUCLEOTIDE SEQUENCE [LARGE SCALE GENOMIC DNA]</scope>
    <source>
        <strain evidence="1 2">GH-Sj1</strain>
    </source>
</reference>
<evidence type="ECO:0000313" key="1">
    <source>
        <dbReference type="EMBL" id="QYT05859.1"/>
    </source>
</evidence>
<gene>
    <name evidence="1" type="ORF">H0G86_012737</name>
</gene>
<evidence type="ECO:0000313" key="2">
    <source>
        <dbReference type="Proteomes" id="UP000826661"/>
    </source>
</evidence>
<dbReference type="AlphaFoldDB" id="A0A8G0PR65"/>
<keyword evidence="2" id="KW-1185">Reference proteome</keyword>
<name>A0A8G0PR65_9HYPO</name>
<dbReference type="EMBL" id="CP075870">
    <property type="protein sequence ID" value="QYT05859.1"/>
    <property type="molecule type" value="Genomic_DNA"/>
</dbReference>
<protein>
    <submittedName>
        <fullName evidence="1">Uncharacterized protein</fullName>
    </submittedName>
</protein>
<accession>A0A8G0PR65</accession>
<dbReference type="Proteomes" id="UP000826661">
    <property type="component" value="Chromosome VII"/>
</dbReference>
<proteinExistence type="predicted"/>